<evidence type="ECO:0000313" key="2">
    <source>
        <dbReference type="Proteomes" id="UP000005206"/>
    </source>
</evidence>
<dbReference type="STRING" id="660122.C7ZGP9"/>
<feature type="non-terminal residue" evidence="1">
    <location>
        <position position="1"/>
    </location>
</feature>
<keyword evidence="2" id="KW-1185">Reference proteome</keyword>
<dbReference type="InParanoid" id="C7ZGP9"/>
<reference evidence="1 2" key="1">
    <citation type="journal article" date="2009" name="PLoS Genet.">
        <title>The genome of Nectria haematococca: contribution of supernumerary chromosomes to gene expansion.</title>
        <authorList>
            <person name="Coleman J.J."/>
            <person name="Rounsley S.D."/>
            <person name="Rodriguez-Carres M."/>
            <person name="Kuo A."/>
            <person name="Wasmann C.C."/>
            <person name="Grimwood J."/>
            <person name="Schmutz J."/>
            <person name="Taga M."/>
            <person name="White G.J."/>
            <person name="Zhou S."/>
            <person name="Schwartz D.C."/>
            <person name="Freitag M."/>
            <person name="Ma L.J."/>
            <person name="Danchin E.G."/>
            <person name="Henrissat B."/>
            <person name="Coutinho P.M."/>
            <person name="Nelson D.R."/>
            <person name="Straney D."/>
            <person name="Napoli C.A."/>
            <person name="Barker B.M."/>
            <person name="Gribskov M."/>
            <person name="Rep M."/>
            <person name="Kroken S."/>
            <person name="Molnar I."/>
            <person name="Rensing C."/>
            <person name="Kennell J.C."/>
            <person name="Zamora J."/>
            <person name="Farman M.L."/>
            <person name="Selker E.U."/>
            <person name="Salamov A."/>
            <person name="Shapiro H."/>
            <person name="Pangilinan J."/>
            <person name="Lindquist E."/>
            <person name="Lamers C."/>
            <person name="Grigoriev I.V."/>
            <person name="Geiser D.M."/>
            <person name="Covert S.F."/>
            <person name="Temporini E."/>
            <person name="Vanetten H.D."/>
        </authorList>
    </citation>
    <scope>NUCLEOTIDE SEQUENCE [LARGE SCALE GENOMIC DNA]</scope>
    <source>
        <strain evidence="2">ATCC MYA-4622 / CBS 123669 / FGSC 9596 / NRRL 45880 / 77-13-4</strain>
    </source>
</reference>
<dbReference type="eggNOG" id="ENOG502RSIB">
    <property type="taxonomic scope" value="Eukaryota"/>
</dbReference>
<proteinExistence type="predicted"/>
<accession>C7ZGP9</accession>
<protein>
    <submittedName>
        <fullName evidence="1">Uncharacterized protein</fullName>
    </submittedName>
</protein>
<dbReference type="AlphaFoldDB" id="C7ZGP9"/>
<gene>
    <name evidence="1" type="ORF">NECHADRAFT_26621</name>
</gene>
<name>C7ZGP9_FUSV7</name>
<dbReference type="GeneID" id="9669960"/>
<dbReference type="Proteomes" id="UP000005206">
    <property type="component" value="Chromosome 6"/>
</dbReference>
<dbReference type="KEGG" id="nhe:NECHADRAFT_26621"/>
<feature type="non-terminal residue" evidence="1">
    <location>
        <position position="205"/>
    </location>
</feature>
<dbReference type="HOGENOM" id="CLU_1340366_0_0_1"/>
<dbReference type="EMBL" id="GG698925">
    <property type="protein sequence ID" value="EEU36862.1"/>
    <property type="molecule type" value="Genomic_DNA"/>
</dbReference>
<dbReference type="OMA" id="TIAVFRY"/>
<dbReference type="OrthoDB" id="1046782at2759"/>
<organism evidence="1 2">
    <name type="scientific">Fusarium vanettenii (strain ATCC MYA-4622 / CBS 123669 / FGSC 9596 / NRRL 45880 / 77-13-4)</name>
    <name type="common">Fusarium solani subsp. pisi</name>
    <dbReference type="NCBI Taxonomy" id="660122"/>
    <lineage>
        <taxon>Eukaryota</taxon>
        <taxon>Fungi</taxon>
        <taxon>Dikarya</taxon>
        <taxon>Ascomycota</taxon>
        <taxon>Pezizomycotina</taxon>
        <taxon>Sordariomycetes</taxon>
        <taxon>Hypocreomycetidae</taxon>
        <taxon>Hypocreales</taxon>
        <taxon>Nectriaceae</taxon>
        <taxon>Fusarium</taxon>
        <taxon>Fusarium solani species complex</taxon>
        <taxon>Fusarium vanettenii</taxon>
    </lineage>
</organism>
<evidence type="ECO:0000313" key="1">
    <source>
        <dbReference type="EMBL" id="EEU36862.1"/>
    </source>
</evidence>
<sequence>SCYSTRVEGINRALLTPQEIRDSVDTEHNSDLQYAMHLLQTAMTGILPDGSQTTTQAINANVLPNYWHANVVGNLPRAGASRHVGNPNDYFMDRFGSTGNRQPLLLADRAMNQNRVQLLDATRRISRAVPQLARLHNIHREFDFNWYQQRTDRARQWVDERLAQISAAYSQASPQLANYQTVTAAVAQFRKELTHIKPPPKNPKK</sequence>
<dbReference type="VEuPathDB" id="FungiDB:NECHADRAFT_26621"/>
<dbReference type="RefSeq" id="XP_003042575.1">
    <property type="nucleotide sequence ID" value="XM_003042529.1"/>
</dbReference>